<dbReference type="Gene3D" id="3.40.50.720">
    <property type="entry name" value="NAD(P)-binding Rossmann-like Domain"/>
    <property type="match status" value="1"/>
</dbReference>
<dbReference type="CDD" id="cd05271">
    <property type="entry name" value="NDUFA9_like_SDR_a"/>
    <property type="match status" value="1"/>
</dbReference>
<proteinExistence type="predicted"/>
<dbReference type="Proteomes" id="UP000001693">
    <property type="component" value="Chromosome"/>
</dbReference>
<dbReference type="PANTHER" id="PTHR12126">
    <property type="entry name" value="NADH-UBIQUINONE OXIDOREDUCTASE 39 KDA SUBUNIT-RELATED"/>
    <property type="match status" value="1"/>
</dbReference>
<dbReference type="PANTHER" id="PTHR12126:SF11">
    <property type="entry name" value="NADH DEHYDROGENASE [UBIQUINONE] 1 ALPHA SUBCOMPLEX SUBUNIT 9, MITOCHONDRIAL"/>
    <property type="match status" value="1"/>
</dbReference>
<dbReference type="RefSeq" id="WP_012345147.1">
    <property type="nucleotide sequence ID" value="NC_010524.1"/>
</dbReference>
<evidence type="ECO:0000259" key="1">
    <source>
        <dbReference type="Pfam" id="PF01370"/>
    </source>
</evidence>
<feature type="domain" description="NAD-dependent epimerase/dehydratase" evidence="1">
    <location>
        <begin position="4"/>
        <end position="214"/>
    </location>
</feature>
<evidence type="ECO:0000313" key="2">
    <source>
        <dbReference type="EMBL" id="ACB32385.1"/>
    </source>
</evidence>
<name>B1Y638_LEPCP</name>
<dbReference type="AlphaFoldDB" id="B1Y638"/>
<organism evidence="2 3">
    <name type="scientific">Leptothrix cholodnii (strain ATCC 51168 / LMG 8142 / SP-6)</name>
    <name type="common">Leptothrix discophora (strain SP-6)</name>
    <dbReference type="NCBI Taxonomy" id="395495"/>
    <lineage>
        <taxon>Bacteria</taxon>
        <taxon>Pseudomonadati</taxon>
        <taxon>Pseudomonadota</taxon>
        <taxon>Betaproteobacteria</taxon>
        <taxon>Burkholderiales</taxon>
        <taxon>Sphaerotilaceae</taxon>
        <taxon>Leptothrix</taxon>
    </lineage>
</organism>
<gene>
    <name evidence="2" type="ordered locus">Lcho_0110</name>
</gene>
<dbReference type="EC" id="1.6.99.3" evidence="2"/>
<keyword evidence="3" id="KW-1185">Reference proteome</keyword>
<dbReference type="Pfam" id="PF01370">
    <property type="entry name" value="Epimerase"/>
    <property type="match status" value="1"/>
</dbReference>
<protein>
    <submittedName>
        <fullName evidence="2">NADH dehydrogenase</fullName>
        <ecNumber evidence="2">1.6.99.3</ecNumber>
    </submittedName>
</protein>
<evidence type="ECO:0000313" key="3">
    <source>
        <dbReference type="Proteomes" id="UP000001693"/>
    </source>
</evidence>
<dbReference type="GO" id="GO:0016491">
    <property type="term" value="F:oxidoreductase activity"/>
    <property type="evidence" value="ECO:0007669"/>
    <property type="project" value="UniProtKB-KW"/>
</dbReference>
<dbReference type="InterPro" id="IPR036291">
    <property type="entry name" value="NAD(P)-bd_dom_sf"/>
</dbReference>
<sequence precursor="true">MNKVLVLGGTGFVGRAFAAAWVAAHGGTGAGLRIPSRRPARAKALAMLPTVELVEADVHDPAQLLALMAGCDAVVNLVAVLHGDARRFEQVHVTLPQRIAGACAAAGVTRLVHVSALGVDDAADAPPAPSLYLRSKTQGEQVLRAAPGLALTLLRPSVIFGAEDRFINLFAALQALAPVMPLAGAAARFQPVWVDDVAHAIVACLTDPRHIGRTFECAGPQVLTLRELVQLAGRWSGHPRPVLPLPEWAGRLQAAALGLLPGEPLMSGDNLASMRVPNVAGGRLPGLAELGIRAASLADVMGPWLGGGGQRTNQLRMLAGR</sequence>
<dbReference type="HOGENOM" id="CLU_007383_6_5_4"/>
<dbReference type="STRING" id="395495.Lcho_0110"/>
<dbReference type="GO" id="GO:0044877">
    <property type="term" value="F:protein-containing complex binding"/>
    <property type="evidence" value="ECO:0007669"/>
    <property type="project" value="TreeGrafter"/>
</dbReference>
<dbReference type="OrthoDB" id="5292533at2"/>
<dbReference type="KEGG" id="lch:Lcho_0110"/>
<dbReference type="InterPro" id="IPR051207">
    <property type="entry name" value="ComplexI_NDUFA9_subunit"/>
</dbReference>
<dbReference type="InterPro" id="IPR001509">
    <property type="entry name" value="Epimerase_deHydtase"/>
</dbReference>
<keyword evidence="2" id="KW-0560">Oxidoreductase</keyword>
<accession>B1Y638</accession>
<dbReference type="eggNOG" id="COG0702">
    <property type="taxonomic scope" value="Bacteria"/>
</dbReference>
<dbReference type="EMBL" id="CP001013">
    <property type="protein sequence ID" value="ACB32385.1"/>
    <property type="molecule type" value="Genomic_DNA"/>
</dbReference>
<dbReference type="SUPFAM" id="SSF51735">
    <property type="entry name" value="NAD(P)-binding Rossmann-fold domains"/>
    <property type="match status" value="1"/>
</dbReference>
<reference evidence="2 3" key="1">
    <citation type="submission" date="2008-03" db="EMBL/GenBank/DDBJ databases">
        <title>Complete sequence of Leptothrix cholodnii SP-6.</title>
        <authorList>
            <consortium name="US DOE Joint Genome Institute"/>
            <person name="Copeland A."/>
            <person name="Lucas S."/>
            <person name="Lapidus A."/>
            <person name="Glavina del Rio T."/>
            <person name="Dalin E."/>
            <person name="Tice H."/>
            <person name="Bruce D."/>
            <person name="Goodwin L."/>
            <person name="Pitluck S."/>
            <person name="Chertkov O."/>
            <person name="Brettin T."/>
            <person name="Detter J.C."/>
            <person name="Han C."/>
            <person name="Kuske C.R."/>
            <person name="Schmutz J."/>
            <person name="Larimer F."/>
            <person name="Land M."/>
            <person name="Hauser L."/>
            <person name="Kyrpides N."/>
            <person name="Lykidis A."/>
            <person name="Emerson D."/>
            <person name="Richardson P."/>
        </authorList>
    </citation>
    <scope>NUCLEOTIDE SEQUENCE [LARGE SCALE GENOMIC DNA]</scope>
    <source>
        <strain evidence="3">ATCC 51168 / LMG 8142 / SP-6</strain>
    </source>
</reference>